<dbReference type="RefSeq" id="WP_089081864.1">
    <property type="nucleotide sequence ID" value="NZ_VFPJ01000001.1"/>
</dbReference>
<evidence type="ECO:0000259" key="5">
    <source>
        <dbReference type="Pfam" id="PF18962"/>
    </source>
</evidence>
<evidence type="ECO:0000256" key="1">
    <source>
        <dbReference type="ARBA" id="ARBA00022614"/>
    </source>
</evidence>
<accession>A0A543G0J4</accession>
<evidence type="ECO:0000256" key="2">
    <source>
        <dbReference type="ARBA" id="ARBA00022729"/>
    </source>
</evidence>
<sequence length="690" mass="75495">MKKLFFLLTALTSFLSLEAQIVTIPNANFKAKLLSANSTNTIAKNLTGSYFKIDSNNDNEIQVSEAIQVSYLSVPNASITDLTGISSFTGLTQLYVDKNQLTTLNATALTNLVTLSCYQNQINNLNVSALANLKYLYCYENSLTTLNVSGLTALEYLYCNENNLTTIDVSTLTNLNFFYCDANQLTSIFMKNAKNETFTFSGNPYLTYICADDSQIAAIESQIALNGYTNCHVNSYCSFAPVGINFKIQGTIKLDATGNGCDATDLAMPFTKFNLTSGTNTGNVFANQNGFYTVNVMAGTHTITPVLENPTYFTVSPTSANVTFPTTTSPFVQDFCLTANGVHKDLEIIIMPIGPARPGFDVVYKITYKNKGNQTLNGSINFNYNDGIMDFVSANPAVTSQSTNNLNWDYTNLVPFETRTIFVTLNLNSPTETPAVNAGAVLTPKATATIAGDETPLDNVFTLSQTVVNSLDPNDKTCLEGSQLDPSKAGEYVHYMIRFENTGTFPAQNIVVKDLIDTTKFDISSLRPVAASHAFETKISNTNKVEFIFENINLDFNDAQNDGFITFKIKTKNNLQLGDAFQNKASIYFDYNFPIITNTATTTLATLATNAVSLTNEFSIYPNPVSTVLNISSKNNTNIKSIQIFNLVGQLLVEQHQATSQVALEHLQSGTYIAVIQSENATSTMKFVKL</sequence>
<organism evidence="7 8">
    <name type="scientific">Flavobacterium branchiophilum</name>
    <dbReference type="NCBI Taxonomy" id="55197"/>
    <lineage>
        <taxon>Bacteria</taxon>
        <taxon>Pseudomonadati</taxon>
        <taxon>Bacteroidota</taxon>
        <taxon>Flavobacteriia</taxon>
        <taxon>Flavobacteriales</taxon>
        <taxon>Flavobacteriaceae</taxon>
        <taxon>Flavobacterium</taxon>
    </lineage>
</organism>
<comment type="caution">
    <text evidence="7">The sequence shown here is derived from an EMBL/GenBank/DDBJ whole genome shotgun (WGS) entry which is preliminary data.</text>
</comment>
<evidence type="ECO:0000259" key="6">
    <source>
        <dbReference type="Pfam" id="PF24595"/>
    </source>
</evidence>
<keyword evidence="2 4" id="KW-0732">Signal</keyword>
<keyword evidence="3" id="KW-0677">Repeat</keyword>
<evidence type="ECO:0000313" key="8">
    <source>
        <dbReference type="Proteomes" id="UP000320773"/>
    </source>
</evidence>
<dbReference type="InterPro" id="IPR047589">
    <property type="entry name" value="DUF11_rpt"/>
</dbReference>
<dbReference type="Pfam" id="PF18962">
    <property type="entry name" value="Por_Secre_tail"/>
    <property type="match status" value="1"/>
</dbReference>
<reference evidence="7 8" key="1">
    <citation type="submission" date="2019-06" db="EMBL/GenBank/DDBJ databases">
        <title>Genomic Encyclopedia of Archaeal and Bacterial Type Strains, Phase II (KMG-II): from individual species to whole genera.</title>
        <authorList>
            <person name="Goeker M."/>
        </authorList>
    </citation>
    <scope>NUCLEOTIDE SEQUENCE [LARGE SCALE GENOMIC DNA]</scope>
    <source>
        <strain evidence="7 8">DSM 24789</strain>
    </source>
</reference>
<dbReference type="PANTHER" id="PTHR47566:SF1">
    <property type="entry name" value="PROTEIN NUD1"/>
    <property type="match status" value="1"/>
</dbReference>
<protein>
    <submittedName>
        <fullName evidence="7">Putative repeat protein (TIGR01451 family)/predicted secreted protein (Por secretion system target)</fullName>
    </submittedName>
</protein>
<dbReference type="InterPro" id="IPR055353">
    <property type="entry name" value="DUF7619"/>
</dbReference>
<evidence type="ECO:0000313" key="7">
    <source>
        <dbReference type="EMBL" id="TQM39591.1"/>
    </source>
</evidence>
<dbReference type="PANTHER" id="PTHR47566">
    <property type="match status" value="1"/>
</dbReference>
<dbReference type="NCBIfam" id="TIGR01451">
    <property type="entry name" value="B_ant_repeat"/>
    <property type="match status" value="1"/>
</dbReference>
<dbReference type="SUPFAM" id="SSF52058">
    <property type="entry name" value="L domain-like"/>
    <property type="match status" value="1"/>
</dbReference>
<evidence type="ECO:0000256" key="3">
    <source>
        <dbReference type="ARBA" id="ARBA00022737"/>
    </source>
</evidence>
<dbReference type="EMBL" id="VFPJ01000001">
    <property type="protein sequence ID" value="TQM39591.1"/>
    <property type="molecule type" value="Genomic_DNA"/>
</dbReference>
<feature type="signal peptide" evidence="4">
    <location>
        <begin position="1"/>
        <end position="19"/>
    </location>
</feature>
<gene>
    <name evidence="7" type="ORF">BC670_0406</name>
</gene>
<dbReference type="InterPro" id="IPR026444">
    <property type="entry name" value="Secre_tail"/>
</dbReference>
<dbReference type="InterPro" id="IPR032675">
    <property type="entry name" value="LRR_dom_sf"/>
</dbReference>
<proteinExistence type="predicted"/>
<evidence type="ECO:0000256" key="4">
    <source>
        <dbReference type="SAM" id="SignalP"/>
    </source>
</evidence>
<feature type="domain" description="DUF7619" evidence="6">
    <location>
        <begin position="472"/>
        <end position="603"/>
    </location>
</feature>
<feature type="domain" description="Secretion system C-terminal sorting" evidence="5">
    <location>
        <begin position="620"/>
        <end position="688"/>
    </location>
</feature>
<dbReference type="NCBIfam" id="TIGR04183">
    <property type="entry name" value="Por_Secre_tail"/>
    <property type="match status" value="1"/>
</dbReference>
<dbReference type="Gene3D" id="3.80.10.10">
    <property type="entry name" value="Ribonuclease Inhibitor"/>
    <property type="match status" value="1"/>
</dbReference>
<dbReference type="GO" id="GO:0035591">
    <property type="term" value="F:signaling adaptor activity"/>
    <property type="evidence" value="ECO:0007669"/>
    <property type="project" value="TreeGrafter"/>
</dbReference>
<name>A0A543G0J4_9FLAO</name>
<dbReference type="Proteomes" id="UP000320773">
    <property type="component" value="Unassembled WGS sequence"/>
</dbReference>
<dbReference type="AlphaFoldDB" id="A0A543G0J4"/>
<dbReference type="InterPro" id="IPR052574">
    <property type="entry name" value="CDIRP"/>
</dbReference>
<keyword evidence="1" id="KW-0433">Leucine-rich repeat</keyword>
<dbReference type="Pfam" id="PF24595">
    <property type="entry name" value="DUF7619"/>
    <property type="match status" value="1"/>
</dbReference>
<feature type="chain" id="PRO_5021814892" evidence="4">
    <location>
        <begin position="20"/>
        <end position="690"/>
    </location>
</feature>